<dbReference type="Gene3D" id="1.10.10.10">
    <property type="entry name" value="Winged helix-like DNA-binding domain superfamily/Winged helix DNA-binding domain"/>
    <property type="match status" value="1"/>
</dbReference>
<dbReference type="Pfam" id="PF00126">
    <property type="entry name" value="HTH_1"/>
    <property type="match status" value="1"/>
</dbReference>
<evidence type="ECO:0000313" key="8">
    <source>
        <dbReference type="Proteomes" id="UP000287547"/>
    </source>
</evidence>
<name>A0A428Z2I3_KIBAR</name>
<evidence type="ECO:0000256" key="5">
    <source>
        <dbReference type="SAM" id="MobiDB-lite"/>
    </source>
</evidence>
<dbReference type="Pfam" id="PF03466">
    <property type="entry name" value="LysR_substrate"/>
    <property type="match status" value="1"/>
</dbReference>
<keyword evidence="3" id="KW-0238">DNA-binding</keyword>
<dbReference type="Gene3D" id="3.40.190.290">
    <property type="match status" value="1"/>
</dbReference>
<evidence type="ECO:0000259" key="6">
    <source>
        <dbReference type="PROSITE" id="PS50931"/>
    </source>
</evidence>
<protein>
    <recommendedName>
        <fullName evidence="6">HTH lysR-type domain-containing protein</fullName>
    </recommendedName>
</protein>
<comment type="similarity">
    <text evidence="1">Belongs to the LysR transcriptional regulatory family.</text>
</comment>
<dbReference type="EMBL" id="QHKI01000032">
    <property type="protein sequence ID" value="RSM79525.1"/>
    <property type="molecule type" value="Genomic_DNA"/>
</dbReference>
<dbReference type="InterPro" id="IPR036390">
    <property type="entry name" value="WH_DNA-bd_sf"/>
</dbReference>
<dbReference type="CDD" id="cd05466">
    <property type="entry name" value="PBP2_LTTR_substrate"/>
    <property type="match status" value="1"/>
</dbReference>
<sequence length="344" mass="37691">MHSGFRTPDVTRRSRSVGTKTLSPARAQPWKPGSVDVTNHHLRVIIAVADAGGIGRAALRLGTSHAALSAQLRRIEQALGGDLFVRSNTGCVPTPFGDAVLTDARQQAHAEPGETMRVRIGGYAGIMLGELGRRIAGEAWASGVHLRDNPDSRVNIRMVADGDLDLALVYDWPPVALPRPAKVRERVVFADEPVFVMMSQRHPLAQSSVVSFPELADYPWVDEPVGTTTWPVYLQHVCHHAGVSLHMRQSAVNLSEARQLVMRTLAVAPVLATTEALPGLAIRALEGHPLRQRLRLIYRPDGPIATHVATVIRHLGQAYADHQECSDAFRTWWHTEGCYSMPVQ</sequence>
<organism evidence="7 8">
    <name type="scientific">Kibdelosporangium aridum</name>
    <dbReference type="NCBI Taxonomy" id="2030"/>
    <lineage>
        <taxon>Bacteria</taxon>
        <taxon>Bacillati</taxon>
        <taxon>Actinomycetota</taxon>
        <taxon>Actinomycetes</taxon>
        <taxon>Pseudonocardiales</taxon>
        <taxon>Pseudonocardiaceae</taxon>
        <taxon>Kibdelosporangium</taxon>
    </lineage>
</organism>
<evidence type="ECO:0000313" key="7">
    <source>
        <dbReference type="EMBL" id="RSM79525.1"/>
    </source>
</evidence>
<dbReference type="PANTHER" id="PTHR30346">
    <property type="entry name" value="TRANSCRIPTIONAL DUAL REGULATOR HCAR-RELATED"/>
    <property type="match status" value="1"/>
</dbReference>
<dbReference type="GO" id="GO:0032993">
    <property type="term" value="C:protein-DNA complex"/>
    <property type="evidence" value="ECO:0007669"/>
    <property type="project" value="TreeGrafter"/>
</dbReference>
<keyword evidence="4" id="KW-0804">Transcription</keyword>
<proteinExistence type="inferred from homology"/>
<feature type="domain" description="HTH lysR-type" evidence="6">
    <location>
        <begin position="37"/>
        <end position="94"/>
    </location>
</feature>
<evidence type="ECO:0000256" key="1">
    <source>
        <dbReference type="ARBA" id="ARBA00009437"/>
    </source>
</evidence>
<dbReference type="GO" id="GO:0003677">
    <property type="term" value="F:DNA binding"/>
    <property type="evidence" value="ECO:0007669"/>
    <property type="project" value="UniProtKB-KW"/>
</dbReference>
<reference evidence="7 8" key="1">
    <citation type="submission" date="2018-05" db="EMBL/GenBank/DDBJ databases">
        <title>Evolution of GPA BGCs.</title>
        <authorList>
            <person name="Waglechner N."/>
            <person name="Wright G.D."/>
        </authorList>
    </citation>
    <scope>NUCLEOTIDE SEQUENCE [LARGE SCALE GENOMIC DNA]</scope>
    <source>
        <strain evidence="7 8">A82846</strain>
    </source>
</reference>
<dbReference type="InterPro" id="IPR005119">
    <property type="entry name" value="LysR_subst-bd"/>
</dbReference>
<evidence type="ECO:0000256" key="2">
    <source>
        <dbReference type="ARBA" id="ARBA00023015"/>
    </source>
</evidence>
<dbReference type="InterPro" id="IPR036388">
    <property type="entry name" value="WH-like_DNA-bd_sf"/>
</dbReference>
<evidence type="ECO:0000256" key="4">
    <source>
        <dbReference type="ARBA" id="ARBA00023163"/>
    </source>
</evidence>
<dbReference type="InterPro" id="IPR000847">
    <property type="entry name" value="LysR_HTH_N"/>
</dbReference>
<dbReference type="SUPFAM" id="SSF53850">
    <property type="entry name" value="Periplasmic binding protein-like II"/>
    <property type="match status" value="1"/>
</dbReference>
<feature type="region of interest" description="Disordered" evidence="5">
    <location>
        <begin position="1"/>
        <end position="34"/>
    </location>
</feature>
<accession>A0A428Z2I3</accession>
<gene>
    <name evidence="7" type="ORF">DMH04_31620</name>
</gene>
<dbReference type="AlphaFoldDB" id="A0A428Z2I3"/>
<dbReference type="OrthoDB" id="3171102at2"/>
<evidence type="ECO:0000256" key="3">
    <source>
        <dbReference type="ARBA" id="ARBA00023125"/>
    </source>
</evidence>
<dbReference type="SUPFAM" id="SSF46785">
    <property type="entry name" value="Winged helix' DNA-binding domain"/>
    <property type="match status" value="1"/>
</dbReference>
<dbReference type="Proteomes" id="UP000287547">
    <property type="component" value="Unassembled WGS sequence"/>
</dbReference>
<comment type="caution">
    <text evidence="7">The sequence shown here is derived from an EMBL/GenBank/DDBJ whole genome shotgun (WGS) entry which is preliminary data.</text>
</comment>
<keyword evidence="2" id="KW-0805">Transcription regulation</keyword>
<dbReference type="PANTHER" id="PTHR30346:SF30">
    <property type="entry name" value="SMALL NEUTRAL PROTEASE REGULATORY PROTEIN"/>
    <property type="match status" value="1"/>
</dbReference>
<dbReference type="GO" id="GO:0003700">
    <property type="term" value="F:DNA-binding transcription factor activity"/>
    <property type="evidence" value="ECO:0007669"/>
    <property type="project" value="InterPro"/>
</dbReference>
<dbReference type="PROSITE" id="PS50931">
    <property type="entry name" value="HTH_LYSR"/>
    <property type="match status" value="1"/>
</dbReference>